<reference evidence="2" key="1">
    <citation type="submission" date="2020-06" db="EMBL/GenBank/DDBJ databases">
        <title>WGS assembly of Ceratodon purpureus strain R40.</title>
        <authorList>
            <person name="Carey S.B."/>
            <person name="Jenkins J."/>
            <person name="Shu S."/>
            <person name="Lovell J.T."/>
            <person name="Sreedasyam A."/>
            <person name="Maumus F."/>
            <person name="Tiley G.P."/>
            <person name="Fernandez-Pozo N."/>
            <person name="Barry K."/>
            <person name="Chen C."/>
            <person name="Wang M."/>
            <person name="Lipzen A."/>
            <person name="Daum C."/>
            <person name="Saski C.A."/>
            <person name="Payton A.C."/>
            <person name="Mcbreen J.C."/>
            <person name="Conrad R.E."/>
            <person name="Kollar L.M."/>
            <person name="Olsson S."/>
            <person name="Huttunen S."/>
            <person name="Landis J.B."/>
            <person name="Wickett N.J."/>
            <person name="Johnson M.G."/>
            <person name="Rensing S.A."/>
            <person name="Grimwood J."/>
            <person name="Schmutz J."/>
            <person name="Mcdaniel S.F."/>
        </authorList>
    </citation>
    <scope>NUCLEOTIDE SEQUENCE</scope>
    <source>
        <strain evidence="2">R40</strain>
    </source>
</reference>
<feature type="chain" id="PRO_5035904152" evidence="1">
    <location>
        <begin position="21"/>
        <end position="50"/>
    </location>
</feature>
<dbReference type="AlphaFoldDB" id="A0A8T0IQA8"/>
<evidence type="ECO:0000313" key="2">
    <source>
        <dbReference type="EMBL" id="KAG0584788.1"/>
    </source>
</evidence>
<evidence type="ECO:0000256" key="1">
    <source>
        <dbReference type="SAM" id="SignalP"/>
    </source>
</evidence>
<sequence>MFCCLICKFTFEICFRVVWGFTGAQFHDGASMYADMELFCRGCRSKVKTL</sequence>
<feature type="signal peptide" evidence="1">
    <location>
        <begin position="1"/>
        <end position="20"/>
    </location>
</feature>
<evidence type="ECO:0000313" key="3">
    <source>
        <dbReference type="Proteomes" id="UP000822688"/>
    </source>
</evidence>
<dbReference type="EMBL" id="CM026423">
    <property type="protein sequence ID" value="KAG0584788.1"/>
    <property type="molecule type" value="Genomic_DNA"/>
</dbReference>
<comment type="caution">
    <text evidence="2">The sequence shown here is derived from an EMBL/GenBank/DDBJ whole genome shotgun (WGS) entry which is preliminary data.</text>
</comment>
<organism evidence="2 3">
    <name type="scientific">Ceratodon purpureus</name>
    <name type="common">Fire moss</name>
    <name type="synonym">Dicranum purpureum</name>
    <dbReference type="NCBI Taxonomy" id="3225"/>
    <lineage>
        <taxon>Eukaryota</taxon>
        <taxon>Viridiplantae</taxon>
        <taxon>Streptophyta</taxon>
        <taxon>Embryophyta</taxon>
        <taxon>Bryophyta</taxon>
        <taxon>Bryophytina</taxon>
        <taxon>Bryopsida</taxon>
        <taxon>Dicranidae</taxon>
        <taxon>Pseudoditrichales</taxon>
        <taxon>Ditrichaceae</taxon>
        <taxon>Ceratodon</taxon>
    </lineage>
</organism>
<keyword evidence="3" id="KW-1185">Reference proteome</keyword>
<protein>
    <submittedName>
        <fullName evidence="2">Uncharacterized protein</fullName>
    </submittedName>
</protein>
<proteinExistence type="predicted"/>
<keyword evidence="1" id="KW-0732">Signal</keyword>
<dbReference type="Proteomes" id="UP000822688">
    <property type="component" value="Chromosome 3"/>
</dbReference>
<name>A0A8T0IQA8_CERPU</name>
<accession>A0A8T0IQA8</accession>
<gene>
    <name evidence="2" type="ORF">KC19_3G234300</name>
</gene>